<dbReference type="RefSeq" id="WP_157486320.1">
    <property type="nucleotide sequence ID" value="NZ_JAGGJQ010000006.1"/>
</dbReference>
<name>A0A9X1C957_9FLAO</name>
<dbReference type="EMBL" id="JAUSUU010000012">
    <property type="protein sequence ID" value="MDQ0336958.1"/>
    <property type="molecule type" value="Genomic_DNA"/>
</dbReference>
<dbReference type="Proteomes" id="UP001138672">
    <property type="component" value="Unassembled WGS sequence"/>
</dbReference>
<proteinExistence type="predicted"/>
<comment type="caution">
    <text evidence="1">The sequence shown here is derived from an EMBL/GenBank/DDBJ whole genome shotgun (WGS) entry which is preliminary data.</text>
</comment>
<gene>
    <name evidence="1" type="ORF">J2Z56_002394</name>
    <name evidence="2" type="ORF">J2Z57_003417</name>
</gene>
<protein>
    <submittedName>
        <fullName evidence="1">Uncharacterized protein</fullName>
    </submittedName>
</protein>
<keyword evidence="4" id="KW-1185">Reference proteome</keyword>
<evidence type="ECO:0000313" key="3">
    <source>
        <dbReference type="Proteomes" id="UP001138672"/>
    </source>
</evidence>
<evidence type="ECO:0000313" key="4">
    <source>
        <dbReference type="Proteomes" id="UP001231587"/>
    </source>
</evidence>
<sequence>MLHTVSHYVEDRMHSHKNTTVLTNVHNHDAFGKHITSKTPPLANHTHSSTGKVIPNHTHNLLAVLNDILSSTDKQKEHQKSIYKTEIDKHVLTSEFNFKSIEFSTVSKHTWYTYLHLYTINLPTLSPPPQYIS</sequence>
<accession>A0A9X1C957</accession>
<reference evidence="1" key="1">
    <citation type="submission" date="2021-03" db="EMBL/GenBank/DDBJ databases">
        <title>Genomic Encyclopedia of Type Strains, Phase IV (KMG-IV): sequencing the most valuable type-strain genomes for metagenomic binning, comparative biology and taxonomic classification.</title>
        <authorList>
            <person name="Goeker M."/>
        </authorList>
    </citation>
    <scope>NUCLEOTIDE SEQUENCE</scope>
    <source>
        <strain evidence="1">DSM 15523</strain>
        <strain evidence="2 4">DSM 16476</strain>
    </source>
</reference>
<dbReference type="EMBL" id="JAGGJQ010000006">
    <property type="protein sequence ID" value="MBP1840466.1"/>
    <property type="molecule type" value="Genomic_DNA"/>
</dbReference>
<dbReference type="AlphaFoldDB" id="A0A9X1C957"/>
<evidence type="ECO:0000313" key="1">
    <source>
        <dbReference type="EMBL" id="MBP1840466.1"/>
    </source>
</evidence>
<dbReference type="OrthoDB" id="1440237at2"/>
<dbReference type="Proteomes" id="UP001231587">
    <property type="component" value="Unassembled WGS sequence"/>
</dbReference>
<evidence type="ECO:0000313" key="2">
    <source>
        <dbReference type="EMBL" id="MDQ0336958.1"/>
    </source>
</evidence>
<organism evidence="1 3">
    <name type="scientific">Formosa algae</name>
    <dbReference type="NCBI Taxonomy" id="225843"/>
    <lineage>
        <taxon>Bacteria</taxon>
        <taxon>Pseudomonadati</taxon>
        <taxon>Bacteroidota</taxon>
        <taxon>Flavobacteriia</taxon>
        <taxon>Flavobacteriales</taxon>
        <taxon>Flavobacteriaceae</taxon>
        <taxon>Formosa</taxon>
    </lineage>
</organism>